<dbReference type="KEGG" id="arev:RVR_1922"/>
<reference evidence="4 5" key="4">
    <citation type="journal article" date="2020" name="Sci. Rep.">
        <title>beta-carboline chemical signals induce reveromycin production through a LuxR family regulator in Streptomyces sp. SN-593.</title>
        <authorList>
            <person name="Panthee S."/>
            <person name="Kito N."/>
            <person name="Hayashi T."/>
            <person name="Shimizu T."/>
            <person name="Ishikawa J."/>
            <person name="Hamamoto H."/>
            <person name="Osada H."/>
            <person name="Takahashi S."/>
        </authorList>
    </citation>
    <scope>NUCLEOTIDE SEQUENCE [LARGE SCALE GENOMIC DNA]</scope>
    <source>
        <strain evidence="4 5">SN-593</strain>
    </source>
</reference>
<dbReference type="PANTHER" id="PTHR10545:SF29">
    <property type="entry name" value="GH14572P-RELATED"/>
    <property type="match status" value="1"/>
</dbReference>
<reference evidence="4 5" key="1">
    <citation type="journal article" date="2010" name="J. Bacteriol.">
        <title>Biochemical characterization of a novel indole prenyltransferase from Streptomyces sp. SN-593.</title>
        <authorList>
            <person name="Takahashi S."/>
            <person name="Takagi H."/>
            <person name="Toyoda A."/>
            <person name="Uramoto M."/>
            <person name="Nogawa T."/>
            <person name="Ueki M."/>
            <person name="Sakaki Y."/>
            <person name="Osada H."/>
        </authorList>
    </citation>
    <scope>NUCLEOTIDE SEQUENCE [LARGE SCALE GENOMIC DNA]</scope>
    <source>
        <strain evidence="4 5">SN-593</strain>
    </source>
</reference>
<dbReference type="PANTHER" id="PTHR10545">
    <property type="entry name" value="DIAMINE N-ACETYLTRANSFERASE"/>
    <property type="match status" value="1"/>
</dbReference>
<organism evidence="4 5">
    <name type="scientific">Actinacidiphila reveromycinica</name>
    <dbReference type="NCBI Taxonomy" id="659352"/>
    <lineage>
        <taxon>Bacteria</taxon>
        <taxon>Bacillati</taxon>
        <taxon>Actinomycetota</taxon>
        <taxon>Actinomycetes</taxon>
        <taxon>Kitasatosporales</taxon>
        <taxon>Streptomycetaceae</taxon>
        <taxon>Actinacidiphila</taxon>
    </lineage>
</organism>
<dbReference type="CDD" id="cd04301">
    <property type="entry name" value="NAT_SF"/>
    <property type="match status" value="1"/>
</dbReference>
<reference evidence="4 5" key="2">
    <citation type="journal article" date="2011" name="J. Antibiot.">
        <title>Furaquinocins I and J: novel polyketide isoprenoid hybrid compounds from Streptomyces reveromyceticus SN-593.</title>
        <authorList>
            <person name="Panthee S."/>
            <person name="Takahashi S."/>
            <person name="Takagi H."/>
            <person name="Nogawa T."/>
            <person name="Oowada E."/>
            <person name="Uramoto M."/>
            <person name="Osada H."/>
        </authorList>
    </citation>
    <scope>NUCLEOTIDE SEQUENCE [LARGE SCALE GENOMIC DNA]</scope>
    <source>
        <strain evidence="4 5">SN-593</strain>
    </source>
</reference>
<evidence type="ECO:0000313" key="5">
    <source>
        <dbReference type="Proteomes" id="UP000595703"/>
    </source>
</evidence>
<proteinExistence type="predicted"/>
<dbReference type="InterPro" id="IPR000182">
    <property type="entry name" value="GNAT_dom"/>
</dbReference>
<dbReference type="GO" id="GO:0008080">
    <property type="term" value="F:N-acetyltransferase activity"/>
    <property type="evidence" value="ECO:0007669"/>
    <property type="project" value="TreeGrafter"/>
</dbReference>
<dbReference type="Pfam" id="PF00583">
    <property type="entry name" value="Acetyltransf_1"/>
    <property type="match status" value="1"/>
</dbReference>
<keyword evidence="2" id="KW-0012">Acyltransferase</keyword>
<evidence type="ECO:0000256" key="2">
    <source>
        <dbReference type="ARBA" id="ARBA00023315"/>
    </source>
</evidence>
<gene>
    <name evidence="4" type="ORF">RVR_1922</name>
</gene>
<dbReference type="AlphaFoldDB" id="A0A7U3UQ24"/>
<keyword evidence="1 4" id="KW-0808">Transferase</keyword>
<dbReference type="Gene3D" id="3.40.630.30">
    <property type="match status" value="1"/>
</dbReference>
<protein>
    <submittedName>
        <fullName evidence="4">Putative acetyltransferase</fullName>
    </submittedName>
</protein>
<dbReference type="SUPFAM" id="SSF55729">
    <property type="entry name" value="Acyl-CoA N-acyltransferases (Nat)"/>
    <property type="match status" value="1"/>
</dbReference>
<evidence type="ECO:0000313" key="4">
    <source>
        <dbReference type="EMBL" id="BBA96571.1"/>
    </source>
</evidence>
<dbReference type="Proteomes" id="UP000595703">
    <property type="component" value="Chromosome"/>
</dbReference>
<name>A0A7U3UQ24_9ACTN</name>
<keyword evidence="5" id="KW-1185">Reference proteome</keyword>
<sequence>MQISPATEADAECLSILLGEIEKYYGGEPVPVDPEQIRHALFSDRPVATVLVARDGDTVLGLASYSFLWPAAGADTSLYLKELYVRPDARHGGVGRALMSEVRNVAAASGCSRIEWTADADNPSALAFYEALGVEPKDGKVFYRTTR</sequence>
<accession>A0A7U3UQ24</accession>
<evidence type="ECO:0000256" key="1">
    <source>
        <dbReference type="ARBA" id="ARBA00022679"/>
    </source>
</evidence>
<dbReference type="RefSeq" id="WP_202232987.1">
    <property type="nucleotide sequence ID" value="NZ_AP018365.1"/>
</dbReference>
<evidence type="ECO:0000259" key="3">
    <source>
        <dbReference type="PROSITE" id="PS51186"/>
    </source>
</evidence>
<dbReference type="EMBL" id="AP018365">
    <property type="protein sequence ID" value="BBA96571.1"/>
    <property type="molecule type" value="Genomic_DNA"/>
</dbReference>
<dbReference type="InterPro" id="IPR016181">
    <property type="entry name" value="Acyl_CoA_acyltransferase"/>
</dbReference>
<feature type="domain" description="N-acetyltransferase" evidence="3">
    <location>
        <begin position="1"/>
        <end position="147"/>
    </location>
</feature>
<reference evidence="4 5" key="3">
    <citation type="journal article" date="2011" name="Nat. Chem. Biol.">
        <title>Reveromycin A biosynthesis uses RevG and RevJ for stereospecific spiroacetal formation.</title>
        <authorList>
            <person name="Takahashi S."/>
            <person name="Toyoda A."/>
            <person name="Sekiyama Y."/>
            <person name="Takagi H."/>
            <person name="Nogawa T."/>
            <person name="Uramoto M."/>
            <person name="Suzuki R."/>
            <person name="Koshino H."/>
            <person name="Kumano T."/>
            <person name="Panthee S."/>
            <person name="Dairi T."/>
            <person name="Ishikawa J."/>
            <person name="Ikeda H."/>
            <person name="Sakaki Y."/>
            <person name="Osada H."/>
        </authorList>
    </citation>
    <scope>NUCLEOTIDE SEQUENCE [LARGE SCALE GENOMIC DNA]</scope>
    <source>
        <strain evidence="4 5">SN-593</strain>
    </source>
</reference>
<dbReference type="PROSITE" id="PS51186">
    <property type="entry name" value="GNAT"/>
    <property type="match status" value="1"/>
</dbReference>
<dbReference type="InterPro" id="IPR051016">
    <property type="entry name" value="Diverse_Substrate_AcTransf"/>
</dbReference>